<name>A0A919AKR9_9PROT</name>
<organism evidence="3 4">
    <name type="scientific">Kordiimonas sediminis</name>
    <dbReference type="NCBI Taxonomy" id="1735581"/>
    <lineage>
        <taxon>Bacteria</taxon>
        <taxon>Pseudomonadati</taxon>
        <taxon>Pseudomonadota</taxon>
        <taxon>Alphaproteobacteria</taxon>
        <taxon>Kordiimonadales</taxon>
        <taxon>Kordiimonadaceae</taxon>
        <taxon>Kordiimonas</taxon>
    </lineage>
</organism>
<evidence type="ECO:0000256" key="2">
    <source>
        <dbReference type="SAM" id="Phobius"/>
    </source>
</evidence>
<feature type="compositionally biased region" description="Basic and acidic residues" evidence="1">
    <location>
        <begin position="1"/>
        <end position="15"/>
    </location>
</feature>
<gene>
    <name evidence="3" type="ORF">GCM10017044_03780</name>
</gene>
<dbReference type="AlphaFoldDB" id="A0A919AKR9"/>
<feature type="transmembrane region" description="Helical" evidence="2">
    <location>
        <begin position="77"/>
        <end position="97"/>
    </location>
</feature>
<comment type="caution">
    <text evidence="3">The sequence shown here is derived from an EMBL/GenBank/DDBJ whole genome shotgun (WGS) entry which is preliminary data.</text>
</comment>
<sequence length="417" mass="43478">MTDRKETDSNPERDTAQGTPDPSDTIIDAEILAEDLAEETTESADQKGTRGAGQKKTATSSYREDTSPVTKSGGGKAGWILSGFLIAFIGGVFAAPYGEQTLVDMGLLPAQDAAVEPAASVPDTSGLTARLDQVEKTNSLFRETSGHLQASVDSLRSDVKTLQDQLSLLAVEGGLSPDAVGAMPTEMQAELDRLSGEIARLSALNAQANPDVTKLTGSLALLRAELEQQKAMNKALVEDLEAIKSGAIETSPRGRLVLMLGRVKDLALSGQAYGVELASLRPDFATLSAMDQQLIGADLAILEAGQNGIPSYAVLVSSFEAMARDVSAATEKASGSFLVNLFTVRRRGAGATGNDAVLVEAENALGARNVAGAVAALSKLTPDAAEVAKPWTESAQRYVDVLGAFDRLVLAASKSEG</sequence>
<dbReference type="EMBL" id="BNCI01000001">
    <property type="protein sequence ID" value="GHF13041.1"/>
    <property type="molecule type" value="Genomic_DNA"/>
</dbReference>
<keyword evidence="2" id="KW-0472">Membrane</keyword>
<feature type="region of interest" description="Disordered" evidence="1">
    <location>
        <begin position="1"/>
        <end position="73"/>
    </location>
</feature>
<evidence type="ECO:0000256" key="1">
    <source>
        <dbReference type="SAM" id="MobiDB-lite"/>
    </source>
</evidence>
<reference evidence="3" key="1">
    <citation type="journal article" date="2014" name="Int. J. Syst. Evol. Microbiol.">
        <title>Complete genome sequence of Corynebacterium casei LMG S-19264T (=DSM 44701T), isolated from a smear-ripened cheese.</title>
        <authorList>
            <consortium name="US DOE Joint Genome Institute (JGI-PGF)"/>
            <person name="Walter F."/>
            <person name="Albersmeier A."/>
            <person name="Kalinowski J."/>
            <person name="Ruckert C."/>
        </authorList>
    </citation>
    <scope>NUCLEOTIDE SEQUENCE</scope>
    <source>
        <strain evidence="3">KCTC 42590</strain>
    </source>
</reference>
<reference evidence="3" key="2">
    <citation type="submission" date="2020-09" db="EMBL/GenBank/DDBJ databases">
        <authorList>
            <person name="Sun Q."/>
            <person name="Kim S."/>
        </authorList>
    </citation>
    <scope>NUCLEOTIDE SEQUENCE</scope>
    <source>
        <strain evidence="3">KCTC 42590</strain>
    </source>
</reference>
<protein>
    <submittedName>
        <fullName evidence="3">Uncharacterized protein</fullName>
    </submittedName>
</protein>
<keyword evidence="4" id="KW-1185">Reference proteome</keyword>
<feature type="compositionally biased region" description="Acidic residues" evidence="1">
    <location>
        <begin position="31"/>
        <end position="42"/>
    </location>
</feature>
<proteinExistence type="predicted"/>
<keyword evidence="2" id="KW-1133">Transmembrane helix</keyword>
<keyword evidence="2" id="KW-0812">Transmembrane</keyword>
<evidence type="ECO:0000313" key="4">
    <source>
        <dbReference type="Proteomes" id="UP000630923"/>
    </source>
</evidence>
<evidence type="ECO:0000313" key="3">
    <source>
        <dbReference type="EMBL" id="GHF13041.1"/>
    </source>
</evidence>
<dbReference type="RefSeq" id="WP_191249862.1">
    <property type="nucleotide sequence ID" value="NZ_BNCI01000001.1"/>
</dbReference>
<dbReference type="Proteomes" id="UP000630923">
    <property type="component" value="Unassembled WGS sequence"/>
</dbReference>
<accession>A0A919AKR9</accession>